<dbReference type="Proteomes" id="UP000503399">
    <property type="component" value="Chromosome"/>
</dbReference>
<name>A0A6F8ZEB0_9FIRM</name>
<evidence type="ECO:0000313" key="2">
    <source>
        <dbReference type="Proteomes" id="UP000503399"/>
    </source>
</evidence>
<keyword evidence="2" id="KW-1185">Reference proteome</keyword>
<accession>A0A6F8ZEB0</accession>
<gene>
    <name evidence="1" type="ORF">R50_0702</name>
</gene>
<dbReference type="EMBL" id="LR778114">
    <property type="protein sequence ID" value="CAB1128208.1"/>
    <property type="molecule type" value="Genomic_DNA"/>
</dbReference>
<organism evidence="1 2">
    <name type="scientific">Candidatus Hydrogenisulfobacillus filiaventi</name>
    <dbReference type="NCBI Taxonomy" id="2707344"/>
    <lineage>
        <taxon>Bacteria</taxon>
        <taxon>Bacillati</taxon>
        <taxon>Bacillota</taxon>
        <taxon>Clostridia</taxon>
        <taxon>Eubacteriales</taxon>
        <taxon>Clostridiales Family XVII. Incertae Sedis</taxon>
        <taxon>Candidatus Hydrogenisulfobacillus</taxon>
    </lineage>
</organism>
<proteinExistence type="predicted"/>
<evidence type="ECO:0000313" key="1">
    <source>
        <dbReference type="EMBL" id="CAB1128208.1"/>
    </source>
</evidence>
<reference evidence="1 2" key="1">
    <citation type="submission" date="2020-02" db="EMBL/GenBank/DDBJ databases">
        <authorList>
            <person name="Hogendoorn C."/>
        </authorList>
    </citation>
    <scope>NUCLEOTIDE SEQUENCE [LARGE SCALE GENOMIC DNA]</scope>
    <source>
        <strain evidence="1">R501</strain>
    </source>
</reference>
<sequence length="151" mass="17178">MPVYLHDEKPPVRAGRVSLYIDLVFWHPRRSDPAPLQDALEETGLGERSQTVFWNDKITVRLAMWQGRYWYGMSDQDWAQAAAAVMTFIRTVAAVYGVRQVDYDTRAFAVGVAAPARHRRMPLERLPEGRPAHGAPVFWRLELGPLPPPTP</sequence>
<dbReference type="KEGG" id="hfv:R50_0702"/>
<dbReference type="AlphaFoldDB" id="A0A6F8ZEB0"/>
<protein>
    <submittedName>
        <fullName evidence="1">Uncharacterized protein</fullName>
    </submittedName>
</protein>